<proteinExistence type="predicted"/>
<evidence type="ECO:0000259" key="1">
    <source>
        <dbReference type="Pfam" id="PF18929"/>
    </source>
</evidence>
<name>A0AA40SXT4_9NOST</name>
<dbReference type="SUPFAM" id="SSF50630">
    <property type="entry name" value="Acid proteases"/>
    <property type="match status" value="1"/>
</dbReference>
<keyword evidence="3" id="KW-1185">Reference proteome</keyword>
<dbReference type="Gene3D" id="2.40.70.10">
    <property type="entry name" value="Acid Proteases"/>
    <property type="match status" value="1"/>
</dbReference>
<protein>
    <recommendedName>
        <fullName evidence="1">DUF5678 domain-containing protein</fullName>
    </recommendedName>
</protein>
<sequence>MNTTPSAQESQQMLKWLNQNRQMLLDLYKNQYIAYNASGLIAHSENLREVLELANASGQVFAIYLVPRRTASIEILPIRFRTVARHDWQPNYYVKLKHRDIEISTTMLVDSGAELSLISLKVGQDLGYALADAESTLLAETIGGRVEYVLRNVEMTIDGYGLIAPVAWLQTNTGGQQLLLGREVVFDKFNIELRQADEQIIFTWRENLICDRFFLINSIN</sequence>
<evidence type="ECO:0000313" key="2">
    <source>
        <dbReference type="EMBL" id="MBD6617298.1"/>
    </source>
</evidence>
<dbReference type="Pfam" id="PF18929">
    <property type="entry name" value="DUF5678"/>
    <property type="match status" value="1"/>
</dbReference>
<dbReference type="EMBL" id="VJXY01000016">
    <property type="protein sequence ID" value="MBD6617298.1"/>
    <property type="molecule type" value="Genomic_DNA"/>
</dbReference>
<dbReference type="InterPro" id="IPR021109">
    <property type="entry name" value="Peptidase_aspartic_dom_sf"/>
</dbReference>
<dbReference type="Pfam" id="PF13650">
    <property type="entry name" value="Asp_protease_2"/>
    <property type="match status" value="1"/>
</dbReference>
<dbReference type="InterPro" id="IPR043734">
    <property type="entry name" value="DUF5678"/>
</dbReference>
<dbReference type="AlphaFoldDB" id="A0AA40SXT4"/>
<reference evidence="2" key="1">
    <citation type="submission" date="2019-07" db="EMBL/GenBank/DDBJ databases">
        <title>Toxilogical consequences of a new and cryptic species of cyanobacteria (Komarekiella delphini-convector) recovered from the epidermis of a bottlenose dolphin and 1500 ft. in the air.</title>
        <authorList>
            <person name="Brown A.O."/>
            <person name="Dvorak P."/>
            <person name="Villanueva C.D."/>
            <person name="Foss A.J."/>
            <person name="Garvey A.D."/>
            <person name="Gibson Q.A."/>
            <person name="Johansen J.R."/>
            <person name="Casamatta D.A."/>
        </authorList>
    </citation>
    <scope>NUCLEOTIDE SEQUENCE</scope>
    <source>
        <strain evidence="2">SJRDD-AB1</strain>
    </source>
</reference>
<gene>
    <name evidence="2" type="ORF">FNW02_16050</name>
</gene>
<feature type="domain" description="DUF5678" evidence="1">
    <location>
        <begin position="24"/>
        <end position="68"/>
    </location>
</feature>
<dbReference type="RefSeq" id="WP_191758519.1">
    <property type="nucleotide sequence ID" value="NZ_VJXY01000016.1"/>
</dbReference>
<dbReference type="PROSITE" id="PS00141">
    <property type="entry name" value="ASP_PROTEASE"/>
    <property type="match status" value="1"/>
</dbReference>
<evidence type="ECO:0000313" key="3">
    <source>
        <dbReference type="Proteomes" id="UP001165986"/>
    </source>
</evidence>
<dbReference type="GO" id="GO:0006508">
    <property type="term" value="P:proteolysis"/>
    <property type="evidence" value="ECO:0007669"/>
    <property type="project" value="InterPro"/>
</dbReference>
<dbReference type="GO" id="GO:0004190">
    <property type="term" value="F:aspartic-type endopeptidase activity"/>
    <property type="evidence" value="ECO:0007669"/>
    <property type="project" value="InterPro"/>
</dbReference>
<comment type="caution">
    <text evidence="2">The sequence shown here is derived from an EMBL/GenBank/DDBJ whole genome shotgun (WGS) entry which is preliminary data.</text>
</comment>
<accession>A0AA40SXT4</accession>
<dbReference type="Proteomes" id="UP001165986">
    <property type="component" value="Unassembled WGS sequence"/>
</dbReference>
<organism evidence="2 3">
    <name type="scientific">Komarekiella delphini-convector SJRDD-AB1</name>
    <dbReference type="NCBI Taxonomy" id="2593771"/>
    <lineage>
        <taxon>Bacteria</taxon>
        <taxon>Bacillati</taxon>
        <taxon>Cyanobacteriota</taxon>
        <taxon>Cyanophyceae</taxon>
        <taxon>Nostocales</taxon>
        <taxon>Nostocaceae</taxon>
        <taxon>Komarekiella</taxon>
        <taxon>Komarekiella delphini-convector</taxon>
    </lineage>
</organism>
<dbReference type="InterPro" id="IPR001969">
    <property type="entry name" value="Aspartic_peptidase_AS"/>
</dbReference>